<organism evidence="2 3">
    <name type="scientific">Rhodocytophaga aerolata</name>
    <dbReference type="NCBI Taxonomy" id="455078"/>
    <lineage>
        <taxon>Bacteria</taxon>
        <taxon>Pseudomonadati</taxon>
        <taxon>Bacteroidota</taxon>
        <taxon>Cytophagia</taxon>
        <taxon>Cytophagales</taxon>
        <taxon>Rhodocytophagaceae</taxon>
        <taxon>Rhodocytophaga</taxon>
    </lineage>
</organism>
<keyword evidence="3" id="KW-1185">Reference proteome</keyword>
<name>A0ABT8RDR9_9BACT</name>
<dbReference type="Proteomes" id="UP001168528">
    <property type="component" value="Unassembled WGS sequence"/>
</dbReference>
<proteinExistence type="inferred from homology"/>
<dbReference type="Pfam" id="PF02321">
    <property type="entry name" value="OEP"/>
    <property type="match status" value="1"/>
</dbReference>
<dbReference type="Gene3D" id="1.20.1600.10">
    <property type="entry name" value="Outer membrane efflux proteins (OEP)"/>
    <property type="match status" value="1"/>
</dbReference>
<protein>
    <submittedName>
        <fullName evidence="2">TolC family protein</fullName>
    </submittedName>
</protein>
<evidence type="ECO:0000313" key="2">
    <source>
        <dbReference type="EMBL" id="MDO1449499.1"/>
    </source>
</evidence>
<dbReference type="RefSeq" id="WP_302040303.1">
    <property type="nucleotide sequence ID" value="NZ_JAUKPO010000019.1"/>
</dbReference>
<dbReference type="InterPro" id="IPR003423">
    <property type="entry name" value="OMP_efflux"/>
</dbReference>
<sequence>MSSKVYFLLLVWWSTVLIKPTILQAQQDTTTIPEIVTISYEEAKARMIKENLQLLAARYDINMSEAQAVQAKLWNNPYLIWNQAAYSVEKNDYFNFTRQALIQIEQVFSIAGKHTNSVKLSKLNVEMSKLALEDVMRSLLLELGNSYASLNALQEQDTLYGTVLNNVNQLITASEQQQRTGALAGNEVVRLRSELISIQTQALQNRNEMEQAMSELRILLNLPSTTFIQTTEAVKVVESLQPLQDLIALALESRPDYKLSNRSIAYESRNLKLQKSISVPDIKFAYQPFDRGSNYVRPYEGFNIEAPIPIFDRNQGRIQESKVKIKQAKSNNLLIENKVTNETTTAYYQLINTQRGIENYSTQFIQQLEELNVNANTNYNRRNISILEFIDQQRIYVQTKIQQIQLMNQYNQSVNQLNFSVGREIF</sequence>
<dbReference type="EMBL" id="JAUKPO010000019">
    <property type="protein sequence ID" value="MDO1449499.1"/>
    <property type="molecule type" value="Genomic_DNA"/>
</dbReference>
<evidence type="ECO:0000313" key="3">
    <source>
        <dbReference type="Proteomes" id="UP001168528"/>
    </source>
</evidence>
<accession>A0ABT8RDR9</accession>
<dbReference type="InterPro" id="IPR010131">
    <property type="entry name" value="MdtP/NodT-like"/>
</dbReference>
<evidence type="ECO:0000256" key="1">
    <source>
        <dbReference type="ARBA" id="ARBA00007613"/>
    </source>
</evidence>
<reference evidence="2" key="1">
    <citation type="submission" date="2023-07" db="EMBL/GenBank/DDBJ databases">
        <title>The genome sequence of Rhodocytophaga aerolata KACC 12507.</title>
        <authorList>
            <person name="Zhang X."/>
        </authorList>
    </citation>
    <scope>NUCLEOTIDE SEQUENCE</scope>
    <source>
        <strain evidence="2">KACC 12507</strain>
    </source>
</reference>
<dbReference type="SUPFAM" id="SSF56954">
    <property type="entry name" value="Outer membrane efflux proteins (OEP)"/>
    <property type="match status" value="1"/>
</dbReference>
<comment type="similarity">
    <text evidence="1">Belongs to the outer membrane factor (OMF) (TC 1.B.17) family.</text>
</comment>
<dbReference type="PANTHER" id="PTHR30203">
    <property type="entry name" value="OUTER MEMBRANE CATION EFFLUX PROTEIN"/>
    <property type="match status" value="1"/>
</dbReference>
<dbReference type="PANTHER" id="PTHR30203:SF23">
    <property type="entry name" value="OUTER MEMBRANE EFFLUX PROTEIN"/>
    <property type="match status" value="1"/>
</dbReference>
<comment type="caution">
    <text evidence="2">The sequence shown here is derived from an EMBL/GenBank/DDBJ whole genome shotgun (WGS) entry which is preliminary data.</text>
</comment>
<gene>
    <name evidence="2" type="ORF">Q0590_24700</name>
</gene>